<dbReference type="AlphaFoldDB" id="A0A6J4MPT4"/>
<dbReference type="SUPFAM" id="SSF48452">
    <property type="entry name" value="TPR-like"/>
    <property type="match status" value="1"/>
</dbReference>
<accession>A0A6J4MPT4</accession>
<organism evidence="1">
    <name type="scientific">uncultured Gemmatimonadota bacterium</name>
    <dbReference type="NCBI Taxonomy" id="203437"/>
    <lineage>
        <taxon>Bacteria</taxon>
        <taxon>Pseudomonadati</taxon>
        <taxon>Gemmatimonadota</taxon>
        <taxon>environmental samples</taxon>
    </lineage>
</organism>
<evidence type="ECO:0000313" key="1">
    <source>
        <dbReference type="EMBL" id="CAA9363374.1"/>
    </source>
</evidence>
<dbReference type="InterPro" id="IPR011990">
    <property type="entry name" value="TPR-like_helical_dom_sf"/>
</dbReference>
<gene>
    <name evidence="1" type="ORF">AVDCRST_MAG89-3905</name>
</gene>
<sequence length="278" mass="29434">MSADLDSLLRDAAEAGDQDDWEHAFQLLLAGLESFPDQPALLCALGVAASNLGADGAAYEYFRRCVEQQPEDPAVLATAGRGLAALDDPDAERVLRLAAISAPDSAPARLAYGAFLAREGMTDAALRELEAARAIGGEQAVQARQELAIALLLASRPAEALPLLQDSGGEPWIDKIRALVLLESGEPTEAAELLHGLSEAEPADVELQLLATLACAAEGWEDAAWGAFARAELAAAEEDRPLLLEVEERLDAGGEAARELLVNELGPSLLREWLVEAR</sequence>
<reference evidence="1" key="1">
    <citation type="submission" date="2020-02" db="EMBL/GenBank/DDBJ databases">
        <authorList>
            <person name="Meier V. D."/>
        </authorList>
    </citation>
    <scope>NUCLEOTIDE SEQUENCE</scope>
    <source>
        <strain evidence="1">AVDCRST_MAG89</strain>
    </source>
</reference>
<protein>
    <submittedName>
        <fullName evidence="1">Uncharacterized protein</fullName>
    </submittedName>
</protein>
<proteinExistence type="predicted"/>
<dbReference type="Gene3D" id="1.25.40.10">
    <property type="entry name" value="Tetratricopeptide repeat domain"/>
    <property type="match status" value="2"/>
</dbReference>
<name>A0A6J4MPT4_9BACT</name>
<dbReference type="EMBL" id="CADCTV010000822">
    <property type="protein sequence ID" value="CAA9363374.1"/>
    <property type="molecule type" value="Genomic_DNA"/>
</dbReference>